<organism evidence="1 2">
    <name type="scientific">Papaver atlanticum</name>
    <dbReference type="NCBI Taxonomy" id="357466"/>
    <lineage>
        <taxon>Eukaryota</taxon>
        <taxon>Viridiplantae</taxon>
        <taxon>Streptophyta</taxon>
        <taxon>Embryophyta</taxon>
        <taxon>Tracheophyta</taxon>
        <taxon>Spermatophyta</taxon>
        <taxon>Magnoliopsida</taxon>
        <taxon>Ranunculales</taxon>
        <taxon>Papaveraceae</taxon>
        <taxon>Papaveroideae</taxon>
        <taxon>Papaver</taxon>
    </lineage>
</organism>
<dbReference type="Proteomes" id="UP001202328">
    <property type="component" value="Unassembled WGS sequence"/>
</dbReference>
<protein>
    <submittedName>
        <fullName evidence="1">Uncharacterized protein</fullName>
    </submittedName>
</protein>
<reference evidence="1" key="1">
    <citation type="submission" date="2022-04" db="EMBL/GenBank/DDBJ databases">
        <title>A functionally conserved STORR gene fusion in Papaver species that diverged 16.8 million years ago.</title>
        <authorList>
            <person name="Catania T."/>
        </authorList>
    </citation>
    <scope>NUCLEOTIDE SEQUENCE</scope>
    <source>
        <strain evidence="1">S-188037</strain>
    </source>
</reference>
<dbReference type="AlphaFoldDB" id="A0AAD4TFC7"/>
<proteinExistence type="predicted"/>
<evidence type="ECO:0000313" key="1">
    <source>
        <dbReference type="EMBL" id="KAI3953058.1"/>
    </source>
</evidence>
<keyword evidence="2" id="KW-1185">Reference proteome</keyword>
<gene>
    <name evidence="1" type="ORF">MKW98_020253</name>
</gene>
<accession>A0AAD4TFC7</accession>
<comment type="caution">
    <text evidence="1">The sequence shown here is derived from an EMBL/GenBank/DDBJ whole genome shotgun (WGS) entry which is preliminary data.</text>
</comment>
<name>A0AAD4TFC7_9MAGN</name>
<sequence length="325" mass="36435">MHERPEPVVVEVADPDFDDFDRDKSEGYSCKSRRFSHQIPAIRLNDEKQFFRFSYAVWGERLLNECQIWREIYTGLDPIVAKELSTWQRLSRKGMAESLTNNSKNISSTVSNPRSTTHISIIKLETEKGNASILGVTDFFLYMELNIEESSSDEVYCKNADNGYDVSLSKACQVGSCTNSNVKEAELLIRVKLIKEQTVYMLEVSDFMKWEDAFLADFSEQRRGAAAGGGIFSSSKLHTVDMLLHTAHVGTLIYWGKALEKASQSQAVLDALGEPIGSATRRQCILLINLLMRTCGGLFRGQDSPNSTKAAACKDEFARRTAIIT</sequence>
<evidence type="ECO:0000313" key="2">
    <source>
        <dbReference type="Proteomes" id="UP001202328"/>
    </source>
</evidence>
<dbReference type="EMBL" id="JAJJMB010002072">
    <property type="protein sequence ID" value="KAI3953058.1"/>
    <property type="molecule type" value="Genomic_DNA"/>
</dbReference>